<keyword evidence="4" id="KW-0804">Transcription</keyword>
<dbReference type="SUPFAM" id="SSF46689">
    <property type="entry name" value="Homeodomain-like"/>
    <property type="match status" value="1"/>
</dbReference>
<dbReference type="InterPro" id="IPR009057">
    <property type="entry name" value="Homeodomain-like_sf"/>
</dbReference>
<feature type="DNA-binding region" description="H-T-H motif" evidence="5">
    <location>
        <begin position="27"/>
        <end position="46"/>
    </location>
</feature>
<feature type="domain" description="HTH tetR-type" evidence="6">
    <location>
        <begin position="4"/>
        <end position="64"/>
    </location>
</feature>
<dbReference type="PANTHER" id="PTHR30055:SF234">
    <property type="entry name" value="HTH-TYPE TRANSCRIPTIONAL REGULATOR BETI"/>
    <property type="match status" value="1"/>
</dbReference>
<evidence type="ECO:0000256" key="4">
    <source>
        <dbReference type="ARBA" id="ARBA00023163"/>
    </source>
</evidence>
<dbReference type="InterPro" id="IPR001647">
    <property type="entry name" value="HTH_TetR"/>
</dbReference>
<dbReference type="InterPro" id="IPR050109">
    <property type="entry name" value="HTH-type_TetR-like_transc_reg"/>
</dbReference>
<reference evidence="7 8" key="1">
    <citation type="journal article" date="2019" name="Int. J. Syst. Evol. Microbiol.">
        <title>The Global Catalogue of Microorganisms (GCM) 10K type strain sequencing project: providing services to taxonomists for standard genome sequencing and annotation.</title>
        <authorList>
            <consortium name="The Broad Institute Genomics Platform"/>
            <consortium name="The Broad Institute Genome Sequencing Center for Infectious Disease"/>
            <person name="Wu L."/>
            <person name="Ma J."/>
        </authorList>
    </citation>
    <scope>NUCLEOTIDE SEQUENCE [LARGE SCALE GENOMIC DNA]</scope>
    <source>
        <strain evidence="7 8">JCM 10425</strain>
    </source>
</reference>
<sequence>MSGTQARERILRAALELIARDGFDGVRLADIARHAGVSTALLHYHFASRAQLLTDALAQSLSVAEQRLERRAADRRRTRADERLADLIDFGLPLTADDVLEWQLWAELEHRAPGAPDLARALAALNDRLLQPLAATVAAGHAEGLFTDGAPDDVATVASALLAGLATRLTAGDPTLTTARARALAGRQLALAVGYRGELPFQPLPPPPVLPVPAAAPVVRRRRAPKAPTGR</sequence>
<proteinExistence type="predicted"/>
<dbReference type="SUPFAM" id="SSF48498">
    <property type="entry name" value="Tetracyclin repressor-like, C-terminal domain"/>
    <property type="match status" value="1"/>
</dbReference>
<organism evidence="7 8">
    <name type="scientific">Cryptosporangium japonicum</name>
    <dbReference type="NCBI Taxonomy" id="80872"/>
    <lineage>
        <taxon>Bacteria</taxon>
        <taxon>Bacillati</taxon>
        <taxon>Actinomycetota</taxon>
        <taxon>Actinomycetes</taxon>
        <taxon>Cryptosporangiales</taxon>
        <taxon>Cryptosporangiaceae</taxon>
        <taxon>Cryptosporangium</taxon>
    </lineage>
</organism>
<dbReference type="Gene3D" id="1.10.357.10">
    <property type="entry name" value="Tetracycline Repressor, domain 2"/>
    <property type="match status" value="1"/>
</dbReference>
<comment type="caution">
    <text evidence="7">The sequence shown here is derived from an EMBL/GenBank/DDBJ whole genome shotgun (WGS) entry which is preliminary data.</text>
</comment>
<dbReference type="Pfam" id="PF00440">
    <property type="entry name" value="TetR_N"/>
    <property type="match status" value="1"/>
</dbReference>
<evidence type="ECO:0000256" key="1">
    <source>
        <dbReference type="ARBA" id="ARBA00022491"/>
    </source>
</evidence>
<dbReference type="PROSITE" id="PS50977">
    <property type="entry name" value="HTH_TETR_2"/>
    <property type="match status" value="1"/>
</dbReference>
<keyword evidence="8" id="KW-1185">Reference proteome</keyword>
<gene>
    <name evidence="7" type="ORF">GCM10009539_65370</name>
</gene>
<evidence type="ECO:0000313" key="7">
    <source>
        <dbReference type="EMBL" id="GAA0269157.1"/>
    </source>
</evidence>
<dbReference type="PANTHER" id="PTHR30055">
    <property type="entry name" value="HTH-TYPE TRANSCRIPTIONAL REGULATOR RUTR"/>
    <property type="match status" value="1"/>
</dbReference>
<dbReference type="Proteomes" id="UP001500967">
    <property type="component" value="Unassembled WGS sequence"/>
</dbReference>
<keyword evidence="3 5" id="KW-0238">DNA-binding</keyword>
<keyword evidence="1" id="KW-0678">Repressor</keyword>
<keyword evidence="2" id="KW-0805">Transcription regulation</keyword>
<accession>A0ABN0V0Q6</accession>
<dbReference type="Pfam" id="PF13977">
    <property type="entry name" value="TetR_C_6"/>
    <property type="match status" value="1"/>
</dbReference>
<dbReference type="RefSeq" id="WP_344652787.1">
    <property type="nucleotide sequence ID" value="NZ_BAAAGX010000028.1"/>
</dbReference>
<evidence type="ECO:0000259" key="6">
    <source>
        <dbReference type="PROSITE" id="PS50977"/>
    </source>
</evidence>
<dbReference type="InterPro" id="IPR036271">
    <property type="entry name" value="Tet_transcr_reg_TetR-rel_C_sf"/>
</dbReference>
<evidence type="ECO:0000313" key="8">
    <source>
        <dbReference type="Proteomes" id="UP001500967"/>
    </source>
</evidence>
<dbReference type="PRINTS" id="PR00455">
    <property type="entry name" value="HTHTETR"/>
</dbReference>
<evidence type="ECO:0000256" key="3">
    <source>
        <dbReference type="ARBA" id="ARBA00023125"/>
    </source>
</evidence>
<name>A0ABN0V0Q6_9ACTN</name>
<evidence type="ECO:0000256" key="5">
    <source>
        <dbReference type="PROSITE-ProRule" id="PRU00335"/>
    </source>
</evidence>
<protein>
    <recommendedName>
        <fullName evidence="6">HTH tetR-type domain-containing protein</fullName>
    </recommendedName>
</protein>
<evidence type="ECO:0000256" key="2">
    <source>
        <dbReference type="ARBA" id="ARBA00023015"/>
    </source>
</evidence>
<dbReference type="InterPro" id="IPR039538">
    <property type="entry name" value="BetI_C"/>
</dbReference>
<dbReference type="EMBL" id="BAAAGX010000028">
    <property type="protein sequence ID" value="GAA0269157.1"/>
    <property type="molecule type" value="Genomic_DNA"/>
</dbReference>